<proteinExistence type="predicted"/>
<keyword evidence="2" id="KW-1185">Reference proteome</keyword>
<name>A0ABX0UZD5_9HYPH</name>
<sequence>MREIEWPRFDMMGTIEKARKLASRHVDGLTINLPFVSFNVKPDDTEKRVANEIVIRLADRRVLNASECCDNCIDQALASLQGIRETLIDKQVELYGAKDGGLYLLLEMMAEALRQFLTFEQRLNTLHREPDEIDHPDVRRAPQAREAYFAALEALRGHFNRCLVEVAKIGGATLPKSNMMSQYETPWPVEAYVLPKLPALRGEYDQSLK</sequence>
<comment type="caution">
    <text evidence="1">The sequence shown here is derived from an EMBL/GenBank/DDBJ whole genome shotgun (WGS) entry which is preliminary data.</text>
</comment>
<dbReference type="Proteomes" id="UP001429580">
    <property type="component" value="Unassembled WGS sequence"/>
</dbReference>
<reference evidence="1 2" key="1">
    <citation type="submission" date="2020-03" db="EMBL/GenBank/DDBJ databases">
        <title>Genomic Encyclopedia of Type Strains, Phase IV (KMG-IV): sequencing the most valuable type-strain genomes for metagenomic binning, comparative biology and taxonomic classification.</title>
        <authorList>
            <person name="Goeker M."/>
        </authorList>
    </citation>
    <scope>NUCLEOTIDE SEQUENCE [LARGE SCALE GENOMIC DNA]</scope>
    <source>
        <strain evidence="1 2">DSM 103870</strain>
    </source>
</reference>
<evidence type="ECO:0000313" key="2">
    <source>
        <dbReference type="Proteomes" id="UP001429580"/>
    </source>
</evidence>
<accession>A0ABX0UZD5</accession>
<dbReference type="EMBL" id="JAASQI010000001">
    <property type="protein sequence ID" value="NIJ56935.1"/>
    <property type="molecule type" value="Genomic_DNA"/>
</dbReference>
<evidence type="ECO:0000313" key="1">
    <source>
        <dbReference type="EMBL" id="NIJ56935.1"/>
    </source>
</evidence>
<protein>
    <submittedName>
        <fullName evidence="1">Uncharacterized protein</fullName>
    </submittedName>
</protein>
<organism evidence="1 2">
    <name type="scientific">Pseudochelatococcus lubricantis</name>
    <dbReference type="NCBI Taxonomy" id="1538102"/>
    <lineage>
        <taxon>Bacteria</taxon>
        <taxon>Pseudomonadati</taxon>
        <taxon>Pseudomonadota</taxon>
        <taxon>Alphaproteobacteria</taxon>
        <taxon>Hyphomicrobiales</taxon>
        <taxon>Chelatococcaceae</taxon>
        <taxon>Pseudochelatococcus</taxon>
    </lineage>
</organism>
<dbReference type="RefSeq" id="WP_166948824.1">
    <property type="nucleotide sequence ID" value="NZ_JAASQI010000001.1"/>
</dbReference>
<gene>
    <name evidence="1" type="ORF">FHS82_000748</name>
</gene>